<dbReference type="GO" id="GO:0016020">
    <property type="term" value="C:membrane"/>
    <property type="evidence" value="ECO:0007669"/>
    <property type="project" value="UniProtKB-SubCell"/>
</dbReference>
<evidence type="ECO:0000313" key="8">
    <source>
        <dbReference type="EMBL" id="OMD31639.1"/>
    </source>
</evidence>
<accession>A0A1R0X9Z5</accession>
<dbReference type="Proteomes" id="UP000187465">
    <property type="component" value="Unassembled WGS sequence"/>
</dbReference>
<dbReference type="InterPro" id="IPR004761">
    <property type="entry name" value="Spore_GerAB"/>
</dbReference>
<organism evidence="8 9">
    <name type="scientific">Paenibacillus odorifer</name>
    <dbReference type="NCBI Taxonomy" id="189426"/>
    <lineage>
        <taxon>Bacteria</taxon>
        <taxon>Bacillati</taxon>
        <taxon>Bacillota</taxon>
        <taxon>Bacilli</taxon>
        <taxon>Bacillales</taxon>
        <taxon>Paenibacillaceae</taxon>
        <taxon>Paenibacillus</taxon>
    </lineage>
</organism>
<dbReference type="RefSeq" id="WP_036688787.1">
    <property type="nucleotide sequence ID" value="NZ_CP009428.1"/>
</dbReference>
<name>A0A1R0X9Z5_9BACL</name>
<evidence type="ECO:0000256" key="1">
    <source>
        <dbReference type="ARBA" id="ARBA00004141"/>
    </source>
</evidence>
<evidence type="ECO:0000256" key="3">
    <source>
        <dbReference type="ARBA" id="ARBA00022448"/>
    </source>
</evidence>
<gene>
    <name evidence="8" type="ORF">BJP51_17565</name>
</gene>
<keyword evidence="4" id="KW-0309">Germination</keyword>
<keyword evidence="5" id="KW-0812">Transmembrane</keyword>
<comment type="caution">
    <text evidence="8">The sequence shown here is derived from an EMBL/GenBank/DDBJ whole genome shotgun (WGS) entry which is preliminary data.</text>
</comment>
<reference evidence="8 9" key="1">
    <citation type="submission" date="2016-10" db="EMBL/GenBank/DDBJ databases">
        <title>Paenibacillus species isolates.</title>
        <authorList>
            <person name="Beno S.M."/>
        </authorList>
    </citation>
    <scope>NUCLEOTIDE SEQUENCE [LARGE SCALE GENOMIC DNA]</scope>
    <source>
        <strain evidence="8 9">FSL H7-0604</strain>
    </source>
</reference>
<evidence type="ECO:0000256" key="4">
    <source>
        <dbReference type="ARBA" id="ARBA00022544"/>
    </source>
</evidence>
<dbReference type="GeneID" id="31572291"/>
<comment type="similarity">
    <text evidence="2">Belongs to the amino acid-polyamine-organocation (APC) superfamily. Spore germination protein (SGP) (TC 2.A.3.9) family.</text>
</comment>
<evidence type="ECO:0000256" key="7">
    <source>
        <dbReference type="ARBA" id="ARBA00023136"/>
    </source>
</evidence>
<sequence>MNKQERVSSIQMSMLFLFFMTGSSIVIVPASLTNFAGNGAWISLLIASAIGMLLLSGILYLNRRAPDLSLVEQSRSVLGNGLTLVLLIPFTCVLFWNVAGIVIEIGTFFKSTMLKETPTYAVNTMFFITIAMTALAGIEVIARMAAVLMSLMFGFIILVWILVAGLYHPEYLLPIMPDGFRPILSAAYVVYGFPYSELIVFSMILPFVRKEDNSKLGKQMYLALIINALTLIASVISSIMVLGPLSGSLKYSLYQLARLIYFQETIERIESVIGFSLIIGFYFKASILLLILIKVLKELLRLKDERLIVFPLAFVCLLLSVTTYTQESELEEIVNITWPLITNLAYTLPFLLILLVTFIRYHIKKHKK</sequence>
<dbReference type="KEGG" id="pod:PODO_19150"/>
<evidence type="ECO:0000256" key="2">
    <source>
        <dbReference type="ARBA" id="ARBA00007998"/>
    </source>
</evidence>
<protein>
    <submittedName>
        <fullName evidence="8">Spore gernimation protein</fullName>
    </submittedName>
</protein>
<keyword evidence="3" id="KW-0813">Transport</keyword>
<evidence type="ECO:0000256" key="6">
    <source>
        <dbReference type="ARBA" id="ARBA00022989"/>
    </source>
</evidence>
<evidence type="ECO:0000313" key="9">
    <source>
        <dbReference type="Proteomes" id="UP000187465"/>
    </source>
</evidence>
<dbReference type="PANTHER" id="PTHR34975:SF2">
    <property type="entry name" value="SPORE GERMINATION PROTEIN A2"/>
    <property type="match status" value="1"/>
</dbReference>
<dbReference type="Pfam" id="PF03845">
    <property type="entry name" value="Spore_permease"/>
    <property type="match status" value="1"/>
</dbReference>
<evidence type="ECO:0000256" key="5">
    <source>
        <dbReference type="ARBA" id="ARBA00022692"/>
    </source>
</evidence>
<dbReference type="EMBL" id="MKQP01000020">
    <property type="protein sequence ID" value="OMD31639.1"/>
    <property type="molecule type" value="Genomic_DNA"/>
</dbReference>
<comment type="subcellular location">
    <subcellularLocation>
        <location evidence="1">Membrane</location>
        <topology evidence="1">Multi-pass membrane protein</topology>
    </subcellularLocation>
</comment>
<proteinExistence type="inferred from homology"/>
<dbReference type="NCBIfam" id="TIGR00912">
    <property type="entry name" value="2A0309"/>
    <property type="match status" value="1"/>
</dbReference>
<keyword evidence="7" id="KW-0472">Membrane</keyword>
<dbReference type="PANTHER" id="PTHR34975">
    <property type="entry name" value="SPORE GERMINATION PROTEIN A2"/>
    <property type="match status" value="1"/>
</dbReference>
<keyword evidence="6" id="KW-1133">Transmembrane helix</keyword>
<dbReference type="GO" id="GO:0009847">
    <property type="term" value="P:spore germination"/>
    <property type="evidence" value="ECO:0007669"/>
    <property type="project" value="InterPro"/>
</dbReference>
<dbReference type="AlphaFoldDB" id="A0A1R0X9Z5"/>